<evidence type="ECO:0000313" key="3">
    <source>
        <dbReference type="Proteomes" id="UP001281761"/>
    </source>
</evidence>
<evidence type="ECO:0000256" key="1">
    <source>
        <dbReference type="SAM" id="MobiDB-lite"/>
    </source>
</evidence>
<comment type="caution">
    <text evidence="2">The sequence shown here is derived from an EMBL/GenBank/DDBJ whole genome shotgun (WGS) entry which is preliminary data.</text>
</comment>
<keyword evidence="3" id="KW-1185">Reference proteome</keyword>
<sequence>MLVRWHFRYCKDQEPPDCIEHDIRRHEHHVLADPMCSPDDDPSLRLLCCIRRLEAVAQVSLNVSFTNCEGSSAPKGSGGLIYVSGDSQLDFCDVSSEETSTGECGGRFCLEIGLREVHKLDKRDGDFILQFHVGSEWSNKGGALTRMAIFCSIEEAVSCWPRWWLHSACAAVDVVLCVRGWGREPPNNHTLKLGGTINPPPRSPTNRAMRSSQPAINRLPITMSLSAIVRERLSVFYEPVAPKEEAGSEPAIVSALLPVLST</sequence>
<protein>
    <submittedName>
        <fullName evidence="2">Uncharacterized protein</fullName>
    </submittedName>
</protein>
<reference evidence="2 3" key="1">
    <citation type="journal article" date="2022" name="bioRxiv">
        <title>Genomics of Preaxostyla Flagellates Illuminates Evolutionary Transitions and the Path Towards Mitochondrial Loss.</title>
        <authorList>
            <person name="Novak L.V.F."/>
            <person name="Treitli S.C."/>
            <person name="Pyrih J."/>
            <person name="Halakuc P."/>
            <person name="Pipaliya S.V."/>
            <person name="Vacek V."/>
            <person name="Brzon O."/>
            <person name="Soukal P."/>
            <person name="Eme L."/>
            <person name="Dacks J.B."/>
            <person name="Karnkowska A."/>
            <person name="Elias M."/>
            <person name="Hampl V."/>
        </authorList>
    </citation>
    <scope>NUCLEOTIDE SEQUENCE [LARGE SCALE GENOMIC DNA]</scope>
    <source>
        <strain evidence="2">NAU3</strain>
        <tissue evidence="2">Gut</tissue>
    </source>
</reference>
<name>A0ABQ9X4Z4_9EUKA</name>
<dbReference type="EMBL" id="JARBJD010000220">
    <property type="protein sequence ID" value="KAK2946755.1"/>
    <property type="molecule type" value="Genomic_DNA"/>
</dbReference>
<evidence type="ECO:0000313" key="2">
    <source>
        <dbReference type="EMBL" id="KAK2946755.1"/>
    </source>
</evidence>
<accession>A0ABQ9X4Z4</accession>
<feature type="region of interest" description="Disordered" evidence="1">
    <location>
        <begin position="189"/>
        <end position="213"/>
    </location>
</feature>
<organism evidence="2 3">
    <name type="scientific">Blattamonas nauphoetae</name>
    <dbReference type="NCBI Taxonomy" id="2049346"/>
    <lineage>
        <taxon>Eukaryota</taxon>
        <taxon>Metamonada</taxon>
        <taxon>Preaxostyla</taxon>
        <taxon>Oxymonadida</taxon>
        <taxon>Blattamonas</taxon>
    </lineage>
</organism>
<gene>
    <name evidence="2" type="ORF">BLNAU_18351</name>
</gene>
<proteinExistence type="predicted"/>
<dbReference type="Proteomes" id="UP001281761">
    <property type="component" value="Unassembled WGS sequence"/>
</dbReference>
<feature type="compositionally biased region" description="Polar residues" evidence="1">
    <location>
        <begin position="204"/>
        <end position="213"/>
    </location>
</feature>